<protein>
    <submittedName>
        <fullName evidence="2">Uncharacterized protein</fullName>
    </submittedName>
</protein>
<dbReference type="GeneID" id="16068951"/>
<evidence type="ECO:0000256" key="1">
    <source>
        <dbReference type="SAM" id="MobiDB-lite"/>
    </source>
</evidence>
<reference evidence="2" key="1">
    <citation type="submission" date="2009-08" db="EMBL/GenBank/DDBJ databases">
        <title>Annotation of Salpingoeca rosetta.</title>
        <authorList>
            <consortium name="The Broad Institute Genome Sequencing Platform"/>
            <person name="Russ C."/>
            <person name="Cuomo C."/>
            <person name="Burger G."/>
            <person name="Gray M.W."/>
            <person name="Holland P.W.H."/>
            <person name="King N."/>
            <person name="Lang F.B.F."/>
            <person name="Roger A.J."/>
            <person name="Ruiz-Trillo I."/>
            <person name="Young S.K."/>
            <person name="Zeng Q."/>
            <person name="Gargeya S."/>
            <person name="Alvarado L."/>
            <person name="Berlin A."/>
            <person name="Chapman S.B."/>
            <person name="Chen Z."/>
            <person name="Freedman E."/>
            <person name="Gellesch M."/>
            <person name="Goldberg J."/>
            <person name="Griggs A."/>
            <person name="Gujja S."/>
            <person name="Heilman E."/>
            <person name="Heiman D."/>
            <person name="Howarth C."/>
            <person name="Mehta T."/>
            <person name="Neiman D."/>
            <person name="Pearson M."/>
            <person name="Roberts A."/>
            <person name="Saif S."/>
            <person name="Shea T."/>
            <person name="Shenoy N."/>
            <person name="Sisk P."/>
            <person name="Stolte C."/>
            <person name="Sykes S."/>
            <person name="White J."/>
            <person name="Yandava C."/>
            <person name="Haas B."/>
            <person name="Nusbaum C."/>
            <person name="Birren B."/>
        </authorList>
    </citation>
    <scope>NUCLEOTIDE SEQUENCE [LARGE SCALE GENOMIC DNA]</scope>
    <source>
        <strain evidence="2">ATCC 50818</strain>
    </source>
</reference>
<accession>F2UR42</accession>
<dbReference type="RefSeq" id="XP_004988422.1">
    <property type="nucleotide sequence ID" value="XM_004988365.1"/>
</dbReference>
<proteinExistence type="predicted"/>
<keyword evidence="3" id="KW-1185">Reference proteome</keyword>
<organism evidence="3">
    <name type="scientific">Salpingoeca rosetta (strain ATCC 50818 / BSB-021)</name>
    <dbReference type="NCBI Taxonomy" id="946362"/>
    <lineage>
        <taxon>Eukaryota</taxon>
        <taxon>Choanoflagellata</taxon>
        <taxon>Craspedida</taxon>
        <taxon>Salpingoecidae</taxon>
        <taxon>Salpingoeca</taxon>
    </lineage>
</organism>
<sequence length="135" mass="15562">MEKLLLGDETQSRDRDTDRDRQRHRQRLSRASCSQQTHRIMDLGSNIRRKLVRARAKATQYRKGQATPNTALRLVISEAKQKLRAYELYINAIAGDMDFKAQWAKNEFNPVIRDIFGALCSRSRGGGGWRRGEIS</sequence>
<feature type="region of interest" description="Disordered" evidence="1">
    <location>
        <begin position="1"/>
        <end position="35"/>
    </location>
</feature>
<dbReference type="Proteomes" id="UP000007799">
    <property type="component" value="Unassembled WGS sequence"/>
</dbReference>
<dbReference type="KEGG" id="sre:PTSG_13034"/>
<evidence type="ECO:0000313" key="3">
    <source>
        <dbReference type="Proteomes" id="UP000007799"/>
    </source>
</evidence>
<evidence type="ECO:0000313" key="2">
    <source>
        <dbReference type="EMBL" id="EGD80097.1"/>
    </source>
</evidence>
<feature type="compositionally biased region" description="Basic and acidic residues" evidence="1">
    <location>
        <begin position="1"/>
        <end position="21"/>
    </location>
</feature>
<name>F2UR42_SALR5</name>
<dbReference type="AlphaFoldDB" id="F2UR42"/>
<dbReference type="EMBL" id="GL832990">
    <property type="protein sequence ID" value="EGD80097.1"/>
    <property type="molecule type" value="Genomic_DNA"/>
</dbReference>
<dbReference type="InParanoid" id="F2UR42"/>
<gene>
    <name evidence="2" type="ORF">PTSG_13034</name>
</gene>